<sequence>MSSESIEIHPILLHPPIYQLTLTTRDQANLAASLLTPPLEMPLYRGWLPDPIRKRYIRDLENWREKRYFEEIDFILRCWDDPTAGTFLDDIDADDIYRIKGEGMLAYRDGYQLRILSGSGRNKMFTGLRYEEWDEKQEGQSQATGKEGNEASIQDNQQDEPTKSYEERHLEAVEHITGSVEAGLGDSWSIVNDTGKTSRPPSAGLPPGISSVEARMFARDRYSMWARPLPNDAPNMDPSQGLPDALRCIYDHRRIDWKKPEFSGLIPEYINERGRREVERGYIWGIPYHAFETTRRRVGIFPEDKIYLDSGLEFLLRVEHWYLSQSDEEVRQLDPNDILTWKLPLMYMPLLQSFIGTVL</sequence>
<dbReference type="KEGG" id="apuu:APUU_80858S"/>
<dbReference type="EMBL" id="AP024450">
    <property type="protein sequence ID" value="BCS30555.1"/>
    <property type="molecule type" value="Genomic_DNA"/>
</dbReference>
<feature type="region of interest" description="Disordered" evidence="1">
    <location>
        <begin position="133"/>
        <end position="166"/>
    </location>
</feature>
<proteinExistence type="predicted"/>
<dbReference type="OrthoDB" id="4500318at2759"/>
<evidence type="ECO:0000256" key="1">
    <source>
        <dbReference type="SAM" id="MobiDB-lite"/>
    </source>
</evidence>
<reference evidence="2" key="1">
    <citation type="submission" date="2021-01" db="EMBL/GenBank/DDBJ databases">
        <authorList>
            <consortium name="Aspergillus puulaauensis MK2 genome sequencing consortium"/>
            <person name="Kazuki M."/>
            <person name="Futagami T."/>
        </authorList>
    </citation>
    <scope>NUCLEOTIDE SEQUENCE</scope>
    <source>
        <strain evidence="2">MK2</strain>
    </source>
</reference>
<accession>A0A7R7XZF8</accession>
<dbReference type="Proteomes" id="UP000654913">
    <property type="component" value="Chromosome 8"/>
</dbReference>
<protein>
    <submittedName>
        <fullName evidence="2">Uncharacterized protein</fullName>
    </submittedName>
</protein>
<reference evidence="2" key="2">
    <citation type="submission" date="2021-02" db="EMBL/GenBank/DDBJ databases">
        <title>Aspergillus puulaauensis MK2 genome sequence.</title>
        <authorList>
            <person name="Futagami T."/>
            <person name="Mori K."/>
            <person name="Kadooka C."/>
            <person name="Tanaka T."/>
        </authorList>
    </citation>
    <scope>NUCLEOTIDE SEQUENCE</scope>
    <source>
        <strain evidence="2">MK2</strain>
    </source>
</reference>
<evidence type="ECO:0000313" key="3">
    <source>
        <dbReference type="Proteomes" id="UP000654913"/>
    </source>
</evidence>
<name>A0A7R7XZF8_9EURO</name>
<dbReference type="AlphaFoldDB" id="A0A7R7XZF8"/>
<organism evidence="2 3">
    <name type="scientific">Aspergillus puulaauensis</name>
    <dbReference type="NCBI Taxonomy" id="1220207"/>
    <lineage>
        <taxon>Eukaryota</taxon>
        <taxon>Fungi</taxon>
        <taxon>Dikarya</taxon>
        <taxon>Ascomycota</taxon>
        <taxon>Pezizomycotina</taxon>
        <taxon>Eurotiomycetes</taxon>
        <taxon>Eurotiomycetidae</taxon>
        <taxon>Eurotiales</taxon>
        <taxon>Aspergillaceae</taxon>
        <taxon>Aspergillus</taxon>
    </lineage>
</organism>
<dbReference type="GeneID" id="64980552"/>
<keyword evidence="3" id="KW-1185">Reference proteome</keyword>
<dbReference type="RefSeq" id="XP_041562741.1">
    <property type="nucleotide sequence ID" value="XM_041697185.1"/>
</dbReference>
<evidence type="ECO:0000313" key="2">
    <source>
        <dbReference type="EMBL" id="BCS30555.1"/>
    </source>
</evidence>
<gene>
    <name evidence="2" type="ORF">APUU_80858S</name>
</gene>